<evidence type="ECO:0000313" key="2">
    <source>
        <dbReference type="Proteomes" id="UP000032266"/>
    </source>
</evidence>
<reference evidence="1 2" key="1">
    <citation type="submission" date="2014-01" db="EMBL/GenBank/DDBJ databases">
        <title>Full genme sequencing of cellulolytic bacterium Gynuella sunshinyii YC6258T gen. nov., sp. nov.</title>
        <authorList>
            <person name="Khan H."/>
            <person name="Chung E.J."/>
            <person name="Chung Y.R."/>
        </authorList>
    </citation>
    <scope>NUCLEOTIDE SEQUENCE [LARGE SCALE GENOMIC DNA]</scope>
    <source>
        <strain evidence="1 2">YC6258</strain>
    </source>
</reference>
<keyword evidence="2" id="KW-1185">Reference proteome</keyword>
<gene>
    <name evidence="1" type="ORF">YC6258_01445</name>
</gene>
<protein>
    <submittedName>
        <fullName evidence="1">Uncharacterized protein</fullName>
    </submittedName>
</protein>
<evidence type="ECO:0000313" key="1">
    <source>
        <dbReference type="EMBL" id="AJQ93493.1"/>
    </source>
</evidence>
<sequence length="62" mass="7089">MIATTEYSKSDPIQPISFGPLSTNKVNMKIKYQNRESEILSRGSRRINTAFLPFLMALARKK</sequence>
<dbReference type="HOGENOM" id="CLU_2897886_0_0_6"/>
<organism evidence="1 2">
    <name type="scientific">Gynuella sunshinyii YC6258</name>
    <dbReference type="NCBI Taxonomy" id="1445510"/>
    <lineage>
        <taxon>Bacteria</taxon>
        <taxon>Pseudomonadati</taxon>
        <taxon>Pseudomonadota</taxon>
        <taxon>Gammaproteobacteria</taxon>
        <taxon>Oceanospirillales</taxon>
        <taxon>Saccharospirillaceae</taxon>
        <taxon>Gynuella</taxon>
    </lineage>
</organism>
<proteinExistence type="predicted"/>
<dbReference type="EMBL" id="CP007142">
    <property type="protein sequence ID" value="AJQ93493.1"/>
    <property type="molecule type" value="Genomic_DNA"/>
</dbReference>
<name>A0A0C5VJB9_9GAMM</name>
<accession>A0A0C5VJB9</accession>
<dbReference type="KEGG" id="gsn:YC6258_01445"/>
<dbReference type="Proteomes" id="UP000032266">
    <property type="component" value="Chromosome"/>
</dbReference>
<dbReference type="AlphaFoldDB" id="A0A0C5VJB9"/>